<evidence type="ECO:0000256" key="1">
    <source>
        <dbReference type="SAM" id="MobiDB-lite"/>
    </source>
</evidence>
<keyword evidence="2" id="KW-0732">Signal</keyword>
<name>A0A1S8X615_OPIVI</name>
<evidence type="ECO:0000313" key="3">
    <source>
        <dbReference type="EMBL" id="OON22106.1"/>
    </source>
</evidence>
<protein>
    <recommendedName>
        <fullName evidence="5">Collagen triple helix repeat protein</fullName>
    </recommendedName>
</protein>
<evidence type="ECO:0008006" key="5">
    <source>
        <dbReference type="Google" id="ProtNLM"/>
    </source>
</evidence>
<reference evidence="3 4" key="1">
    <citation type="submission" date="2015-03" db="EMBL/GenBank/DDBJ databases">
        <title>Draft genome of the nematode, Opisthorchis viverrini.</title>
        <authorList>
            <person name="Mitreva M."/>
        </authorList>
    </citation>
    <scope>NUCLEOTIDE SEQUENCE [LARGE SCALE GENOMIC DNA]</scope>
    <source>
        <strain evidence="3">Khon Kaen</strain>
    </source>
</reference>
<gene>
    <name evidence="3" type="ORF">X801_01992</name>
</gene>
<feature type="compositionally biased region" description="Low complexity" evidence="1">
    <location>
        <begin position="104"/>
        <end position="119"/>
    </location>
</feature>
<feature type="region of interest" description="Disordered" evidence="1">
    <location>
        <begin position="102"/>
        <end position="125"/>
    </location>
</feature>
<evidence type="ECO:0000256" key="2">
    <source>
        <dbReference type="SAM" id="SignalP"/>
    </source>
</evidence>
<keyword evidence="4" id="KW-1185">Reference proteome</keyword>
<dbReference type="AlphaFoldDB" id="A0A1S8X615"/>
<accession>A0A1S8X615</accession>
<dbReference type="Proteomes" id="UP000243686">
    <property type="component" value="Unassembled WGS sequence"/>
</dbReference>
<proteinExistence type="predicted"/>
<evidence type="ECO:0000313" key="4">
    <source>
        <dbReference type="Proteomes" id="UP000243686"/>
    </source>
</evidence>
<feature type="chain" id="PRO_5012797631" description="Collagen triple helix repeat protein" evidence="2">
    <location>
        <begin position="21"/>
        <end position="411"/>
    </location>
</feature>
<dbReference type="EMBL" id="KV891885">
    <property type="protein sequence ID" value="OON22106.1"/>
    <property type="molecule type" value="Genomic_DNA"/>
</dbReference>
<feature type="signal peptide" evidence="2">
    <location>
        <begin position="1"/>
        <end position="20"/>
    </location>
</feature>
<dbReference type="Gene3D" id="1.20.5.320">
    <property type="entry name" value="6-Phosphogluconate Dehydrogenase, domain 3"/>
    <property type="match status" value="1"/>
</dbReference>
<organism evidence="3 4">
    <name type="scientific">Opisthorchis viverrini</name>
    <name type="common">Southeast Asian liver fluke</name>
    <dbReference type="NCBI Taxonomy" id="6198"/>
    <lineage>
        <taxon>Eukaryota</taxon>
        <taxon>Metazoa</taxon>
        <taxon>Spiralia</taxon>
        <taxon>Lophotrochozoa</taxon>
        <taxon>Platyhelminthes</taxon>
        <taxon>Trematoda</taxon>
        <taxon>Digenea</taxon>
        <taxon>Opisthorchiida</taxon>
        <taxon>Opisthorchiata</taxon>
        <taxon>Opisthorchiidae</taxon>
        <taxon>Opisthorchis</taxon>
    </lineage>
</organism>
<sequence>MDWRPLFLLLALWLNTTKLATVSSVVNKSSQPYQSYPTLFSSAPHQTASEAIPQYDGLTVPRSPVMSNCQLQLECTKQIEQERDVDLSELHLTESRIRLPIRSAQGPQGPAGPQGIRGPQGPPGPIGPRGLKGECIENKNNNSHGITDWKTEQITQRRRPICHRNRRFARNGNISHIGPEVIRQQIHQPLGVPARVFRQANSVHSRRSSANLGHKLGSALRQASKPEDDSLKLIKEFLLPEKVRFTDRLVTLEDALGHCILKLPDLKRPAAKAQLNLPQCNVNPLENISPWDGVIIEWSQLDGISEERIWRLFEDALLNDTFTVQIASRSLENYSGVASVSWRNLIADDTKSEKWTGALGSREGGRYLQRETKQMRMSKRKDVNGLAHNTRAHGIWVFCATVILCCSASGP</sequence>